<evidence type="ECO:0000256" key="12">
    <source>
        <dbReference type="PIRSR" id="PIRSR000445-3"/>
    </source>
</evidence>
<evidence type="ECO:0000256" key="1">
    <source>
        <dbReference type="ARBA" id="ARBA00005059"/>
    </source>
</evidence>
<dbReference type="PIRSF" id="PIRSF000445">
    <property type="entry name" value="4pyrrol_synth_GluRdtase"/>
    <property type="match status" value="1"/>
</dbReference>
<dbReference type="InterPro" id="IPR015896">
    <property type="entry name" value="4pyrrol_synth_GluRdtase_dimer"/>
</dbReference>
<comment type="similarity">
    <text evidence="2 9 14">Belongs to the glutamyl-tRNA reductase family.</text>
</comment>
<organism evidence="18 19">
    <name type="scientific">Candidatus Hydrogenisulfobacillus filiaventi</name>
    <dbReference type="NCBI Taxonomy" id="2707344"/>
    <lineage>
        <taxon>Bacteria</taxon>
        <taxon>Bacillati</taxon>
        <taxon>Bacillota</taxon>
        <taxon>Clostridia</taxon>
        <taxon>Eubacteriales</taxon>
        <taxon>Clostridiales Family XVII. Incertae Sedis</taxon>
        <taxon>Candidatus Hydrogenisulfobacillus</taxon>
    </lineage>
</organism>
<dbReference type="InterPro" id="IPR015895">
    <property type="entry name" value="4pyrrol_synth_GluRdtase_N"/>
</dbReference>
<dbReference type="Pfam" id="PF01488">
    <property type="entry name" value="Shikimate_DH"/>
    <property type="match status" value="1"/>
</dbReference>
<keyword evidence="5 9" id="KW-0560">Oxidoreductase</keyword>
<dbReference type="PANTHER" id="PTHR43013">
    <property type="entry name" value="GLUTAMYL-TRNA REDUCTASE"/>
    <property type="match status" value="1"/>
</dbReference>
<reference evidence="18 19" key="1">
    <citation type="submission" date="2020-02" db="EMBL/GenBank/DDBJ databases">
        <authorList>
            <person name="Hogendoorn C."/>
        </authorList>
    </citation>
    <scope>NUCLEOTIDE SEQUENCE [LARGE SCALE GENOMIC DNA]</scope>
    <source>
        <strain evidence="18">R501</strain>
    </source>
</reference>
<evidence type="ECO:0000256" key="10">
    <source>
        <dbReference type="PIRSR" id="PIRSR000445-1"/>
    </source>
</evidence>
<dbReference type="SUPFAM" id="SSF69742">
    <property type="entry name" value="Glutamyl tRNA-reductase catalytic, N-terminal domain"/>
    <property type="match status" value="1"/>
</dbReference>
<evidence type="ECO:0000256" key="4">
    <source>
        <dbReference type="ARBA" id="ARBA00022857"/>
    </source>
</evidence>
<dbReference type="InterPro" id="IPR018214">
    <property type="entry name" value="GluRdtase_CS"/>
</dbReference>
<feature type="domain" description="Tetrapyrrole biosynthesis glutamyl-tRNA reductase dimerisation" evidence="15">
    <location>
        <begin position="317"/>
        <end position="416"/>
    </location>
</feature>
<dbReference type="InterPro" id="IPR036291">
    <property type="entry name" value="NAD(P)-bd_dom_sf"/>
</dbReference>
<dbReference type="Gene3D" id="3.30.460.30">
    <property type="entry name" value="Glutamyl-tRNA reductase, N-terminal domain"/>
    <property type="match status" value="1"/>
</dbReference>
<protein>
    <recommendedName>
        <fullName evidence="8 9">Glutamyl-tRNA reductase</fullName>
        <shortName evidence="9">GluTR</shortName>
        <ecNumber evidence="3 9">1.2.1.70</ecNumber>
    </recommendedName>
</protein>
<dbReference type="CDD" id="cd05213">
    <property type="entry name" value="NAD_bind_Glutamyl_tRNA_reduct"/>
    <property type="match status" value="1"/>
</dbReference>
<evidence type="ECO:0000256" key="14">
    <source>
        <dbReference type="RuleBase" id="RU000584"/>
    </source>
</evidence>
<evidence type="ECO:0000313" key="18">
    <source>
        <dbReference type="EMBL" id="CAB1128358.1"/>
    </source>
</evidence>
<evidence type="ECO:0000256" key="3">
    <source>
        <dbReference type="ARBA" id="ARBA00012970"/>
    </source>
</evidence>
<feature type="binding site" evidence="9 11">
    <location>
        <position position="106"/>
    </location>
    <ligand>
        <name>substrate</name>
    </ligand>
</feature>
<evidence type="ECO:0000256" key="5">
    <source>
        <dbReference type="ARBA" id="ARBA00023002"/>
    </source>
</evidence>
<dbReference type="FunFam" id="3.40.50.720:FF:000031">
    <property type="entry name" value="Glutamyl-tRNA reductase"/>
    <property type="match status" value="1"/>
</dbReference>
<dbReference type="InterPro" id="IPR036453">
    <property type="entry name" value="GluRdtase_dimer_dom_sf"/>
</dbReference>
<evidence type="ECO:0000313" key="19">
    <source>
        <dbReference type="Proteomes" id="UP000503399"/>
    </source>
</evidence>
<comment type="domain">
    <text evidence="9">Possesses an unusual extended V-shaped dimeric structure with each monomer consisting of three distinct domains arranged along a curved 'spinal' alpha-helix. The N-terminal catalytic domain specifically recognizes the glutamate moiety of the substrate. The second domain is the NADPH-binding domain, and the third C-terminal domain is responsible for dimerization.</text>
</comment>
<proteinExistence type="inferred from homology"/>
<keyword evidence="6 9" id="KW-0627">Porphyrin biosynthesis</keyword>
<dbReference type="Pfam" id="PF00745">
    <property type="entry name" value="GlutR_dimer"/>
    <property type="match status" value="1"/>
</dbReference>
<keyword evidence="19" id="KW-1185">Reference proteome</keyword>
<dbReference type="UniPathway" id="UPA00251">
    <property type="reaction ID" value="UER00316"/>
</dbReference>
<dbReference type="EMBL" id="LR778114">
    <property type="protein sequence ID" value="CAB1128358.1"/>
    <property type="molecule type" value="Genomic_DNA"/>
</dbReference>
<feature type="binding site" evidence="9 11">
    <location>
        <begin position="111"/>
        <end position="113"/>
    </location>
    <ligand>
        <name>substrate</name>
    </ligand>
</feature>
<evidence type="ECO:0000259" key="15">
    <source>
        <dbReference type="Pfam" id="PF00745"/>
    </source>
</evidence>
<dbReference type="InterPro" id="IPR036343">
    <property type="entry name" value="GluRdtase_N_sf"/>
</dbReference>
<accession>A0A6F8ZER1</accession>
<evidence type="ECO:0000256" key="2">
    <source>
        <dbReference type="ARBA" id="ARBA00005916"/>
    </source>
</evidence>
<dbReference type="SUPFAM" id="SSF51735">
    <property type="entry name" value="NAD(P)-binding Rossmann-fold domains"/>
    <property type="match status" value="1"/>
</dbReference>
<dbReference type="GO" id="GO:0008883">
    <property type="term" value="F:glutamyl-tRNA reductase activity"/>
    <property type="evidence" value="ECO:0007669"/>
    <property type="project" value="UniProtKB-UniRule"/>
</dbReference>
<gene>
    <name evidence="9 18" type="primary">hemA</name>
    <name evidence="18" type="ORF">R50_0852</name>
</gene>
<feature type="binding site" evidence="9 11">
    <location>
        <begin position="49"/>
        <end position="52"/>
    </location>
    <ligand>
        <name>substrate</name>
    </ligand>
</feature>
<dbReference type="GO" id="GO:0050661">
    <property type="term" value="F:NADP binding"/>
    <property type="evidence" value="ECO:0007669"/>
    <property type="project" value="InterPro"/>
</dbReference>
<comment type="miscellaneous">
    <text evidence="9">During catalysis, the active site Cys acts as a nucleophile attacking the alpha-carbonyl group of tRNA-bound glutamate with the formation of a thioester intermediate between enzyme and glutamate, and the concomitant release of tRNA(Glu). The thioester intermediate is finally reduced by direct hydride transfer from NADPH, to form the product GSA.</text>
</comment>
<evidence type="ECO:0000256" key="11">
    <source>
        <dbReference type="PIRSR" id="PIRSR000445-2"/>
    </source>
</evidence>
<feature type="domain" description="Quinate/shikimate 5-dehydrogenase/glutamyl-tRNA reductase" evidence="16">
    <location>
        <begin position="167"/>
        <end position="303"/>
    </location>
</feature>
<feature type="domain" description="Glutamyl-tRNA reductase N-terminal" evidence="17">
    <location>
        <begin position="6"/>
        <end position="152"/>
    </location>
</feature>
<feature type="binding site" evidence="9 11">
    <location>
        <position position="117"/>
    </location>
    <ligand>
        <name>substrate</name>
    </ligand>
</feature>
<comment type="subunit">
    <text evidence="9">Homodimer.</text>
</comment>
<name>A0A6F8ZER1_9FIRM</name>
<dbReference type="PANTHER" id="PTHR43013:SF1">
    <property type="entry name" value="GLUTAMYL-TRNA REDUCTASE"/>
    <property type="match status" value="1"/>
</dbReference>
<dbReference type="PROSITE" id="PS00747">
    <property type="entry name" value="GLUTR"/>
    <property type="match status" value="1"/>
</dbReference>
<dbReference type="NCBIfam" id="TIGR01035">
    <property type="entry name" value="hemA"/>
    <property type="match status" value="1"/>
</dbReference>
<dbReference type="EC" id="1.2.1.70" evidence="3 9"/>
<feature type="site" description="Important for activity" evidence="9 13">
    <location>
        <position position="96"/>
    </location>
</feature>
<dbReference type="HAMAP" id="MF_00087">
    <property type="entry name" value="Glu_tRNA_reductase"/>
    <property type="match status" value="1"/>
</dbReference>
<evidence type="ECO:0000256" key="6">
    <source>
        <dbReference type="ARBA" id="ARBA00023244"/>
    </source>
</evidence>
<dbReference type="Pfam" id="PF05201">
    <property type="entry name" value="GlutR_N"/>
    <property type="match status" value="1"/>
</dbReference>
<dbReference type="InterPro" id="IPR006151">
    <property type="entry name" value="Shikm_DH/Glu-tRNA_Rdtase"/>
</dbReference>
<dbReference type="Proteomes" id="UP000503399">
    <property type="component" value="Chromosome"/>
</dbReference>
<feature type="active site" description="Nucleophile" evidence="9 10">
    <location>
        <position position="50"/>
    </location>
</feature>
<sequence length="441" mass="47816">MRIQVVGLNHETAPVEVREVAGFTPDSLRAGLATIGGLPGLEGAVVVSTCNRTEVYTAGEVALADILSWWERTTGTPRGTFSDHLYWYRDTAAIEHLFRVATGLDSMVLGETQILGQVKDAYQAARLAGVAGGLHRVFHHAFAVGKRAHTETGISQNALSVGHAVVELARKVFGELTDTAVLVVGAGETGQLVTRHLVAAGARRITIVNRTAAKARELADELGARAVPWTALGEALRESDIVVSSTSAPEPVITPALMRAATRGQEERFRFLFDLAVPRDIDPAVVRLGRGIFLYDIDDLDSVVEANRQYRRKEAVKVERIIQEETARLQEELGAAEVAPVIRSLRAKAESIRRQELDRVYAKLPGLGERERAVVDEALRLVVNKLLNDPMVSLRRWGQSEEGAVYLAAVSELFRLQPEDGKAAAARPEAAATLAPEGGRP</sequence>
<comment type="catalytic activity">
    <reaction evidence="7 9 14">
        <text>(S)-4-amino-5-oxopentanoate + tRNA(Glu) + NADP(+) = L-glutamyl-tRNA(Glu) + NADPH + H(+)</text>
        <dbReference type="Rhea" id="RHEA:12344"/>
        <dbReference type="Rhea" id="RHEA-COMP:9663"/>
        <dbReference type="Rhea" id="RHEA-COMP:9680"/>
        <dbReference type="ChEBI" id="CHEBI:15378"/>
        <dbReference type="ChEBI" id="CHEBI:57501"/>
        <dbReference type="ChEBI" id="CHEBI:57783"/>
        <dbReference type="ChEBI" id="CHEBI:58349"/>
        <dbReference type="ChEBI" id="CHEBI:78442"/>
        <dbReference type="ChEBI" id="CHEBI:78520"/>
        <dbReference type="EC" id="1.2.1.70"/>
    </reaction>
</comment>
<dbReference type="InterPro" id="IPR000343">
    <property type="entry name" value="4pyrrol_synth_GluRdtase"/>
</dbReference>
<evidence type="ECO:0000256" key="9">
    <source>
        <dbReference type="HAMAP-Rule" id="MF_00087"/>
    </source>
</evidence>
<evidence type="ECO:0000256" key="13">
    <source>
        <dbReference type="PIRSR" id="PIRSR000445-4"/>
    </source>
</evidence>
<comment type="pathway">
    <text evidence="1 9 14">Porphyrin-containing compound metabolism; protoporphyrin-IX biosynthesis; 5-aminolevulinate from L-glutamyl-tRNA(Glu): step 1/2.</text>
</comment>
<evidence type="ECO:0000256" key="7">
    <source>
        <dbReference type="ARBA" id="ARBA00047464"/>
    </source>
</evidence>
<comment type="function">
    <text evidence="9">Catalyzes the NADPH-dependent reduction of glutamyl-tRNA(Glu) to glutamate 1-semialdehyde (GSA).</text>
</comment>
<dbReference type="AlphaFoldDB" id="A0A6F8ZER1"/>
<dbReference type="FunFam" id="3.30.460.30:FF:000001">
    <property type="entry name" value="Glutamyl-tRNA reductase"/>
    <property type="match status" value="1"/>
</dbReference>
<keyword evidence="4 9" id="KW-0521">NADP</keyword>
<evidence type="ECO:0000259" key="16">
    <source>
        <dbReference type="Pfam" id="PF01488"/>
    </source>
</evidence>
<evidence type="ECO:0000259" key="17">
    <source>
        <dbReference type="Pfam" id="PF05201"/>
    </source>
</evidence>
<dbReference type="SUPFAM" id="SSF69075">
    <property type="entry name" value="Glutamyl tRNA-reductase dimerization domain"/>
    <property type="match status" value="1"/>
</dbReference>
<evidence type="ECO:0000256" key="8">
    <source>
        <dbReference type="ARBA" id="ARBA00068659"/>
    </source>
</evidence>
<dbReference type="GO" id="GO:0019353">
    <property type="term" value="P:protoporphyrinogen IX biosynthetic process from glutamate"/>
    <property type="evidence" value="ECO:0007669"/>
    <property type="project" value="TreeGrafter"/>
</dbReference>
<feature type="binding site" evidence="9 12">
    <location>
        <begin position="185"/>
        <end position="190"/>
    </location>
    <ligand>
        <name>NADP(+)</name>
        <dbReference type="ChEBI" id="CHEBI:58349"/>
    </ligand>
</feature>
<dbReference type="KEGG" id="hfv:R50_0852"/>
<dbReference type="Gene3D" id="3.40.50.720">
    <property type="entry name" value="NAD(P)-binding Rossmann-like Domain"/>
    <property type="match status" value="1"/>
</dbReference>